<dbReference type="PROSITE" id="PS50977">
    <property type="entry name" value="HTH_TETR_2"/>
    <property type="match status" value="1"/>
</dbReference>
<dbReference type="Proteomes" id="UP001596417">
    <property type="component" value="Unassembled WGS sequence"/>
</dbReference>
<evidence type="ECO:0000313" key="8">
    <source>
        <dbReference type="Proteomes" id="UP001596417"/>
    </source>
</evidence>
<sequence length="195" mass="21910">MADERSTRMEIIDAAYTVLAEHGYDGFTTRAVADEAGRNQSLVHYYFETKRDLLLALVEEALSDLAEQLEQLSHYDPADRLLALTEYIVETPNDDDLAFKRLMLEFAAQAPYDDHLRTELASGRELIREYIVETVQEGIESGQFRAVDPVTFTATYQMAMSGTQAHTAVFADETDELVVAGLSTLITEYLIEGEE</sequence>
<dbReference type="PANTHER" id="PTHR30055:SF234">
    <property type="entry name" value="HTH-TYPE TRANSCRIPTIONAL REGULATOR BETI"/>
    <property type="match status" value="1"/>
</dbReference>
<dbReference type="InterPro" id="IPR009057">
    <property type="entry name" value="Homeodomain-like_sf"/>
</dbReference>
<comment type="caution">
    <text evidence="7">The sequence shown here is derived from an EMBL/GenBank/DDBJ whole genome shotgun (WGS) entry which is preliminary data.</text>
</comment>
<evidence type="ECO:0000256" key="2">
    <source>
        <dbReference type="ARBA" id="ARBA00023015"/>
    </source>
</evidence>
<dbReference type="InterPro" id="IPR036271">
    <property type="entry name" value="Tet_transcr_reg_TetR-rel_C_sf"/>
</dbReference>
<dbReference type="Pfam" id="PF00440">
    <property type="entry name" value="TetR_N"/>
    <property type="match status" value="1"/>
</dbReference>
<dbReference type="PRINTS" id="PR00455">
    <property type="entry name" value="HTHTETR"/>
</dbReference>
<name>A0ABD5YXC6_9EURY</name>
<organism evidence="7 8">
    <name type="scientific">Halocatena marina</name>
    <dbReference type="NCBI Taxonomy" id="2934937"/>
    <lineage>
        <taxon>Archaea</taxon>
        <taxon>Methanobacteriati</taxon>
        <taxon>Methanobacteriota</taxon>
        <taxon>Stenosarchaea group</taxon>
        <taxon>Halobacteria</taxon>
        <taxon>Halobacteriales</taxon>
        <taxon>Natronomonadaceae</taxon>
        <taxon>Halocatena</taxon>
    </lineage>
</organism>
<dbReference type="GeneID" id="76202088"/>
<evidence type="ECO:0000256" key="1">
    <source>
        <dbReference type="ARBA" id="ARBA00022491"/>
    </source>
</evidence>
<dbReference type="AlphaFoldDB" id="A0ABD5YXC6"/>
<evidence type="ECO:0000313" key="7">
    <source>
        <dbReference type="EMBL" id="MFC7192413.1"/>
    </source>
</evidence>
<keyword evidence="3 5" id="KW-0238">DNA-binding</keyword>
<dbReference type="SUPFAM" id="SSF48498">
    <property type="entry name" value="Tetracyclin repressor-like, C-terminal domain"/>
    <property type="match status" value="1"/>
</dbReference>
<dbReference type="InterPro" id="IPR050109">
    <property type="entry name" value="HTH-type_TetR-like_transc_reg"/>
</dbReference>
<dbReference type="GO" id="GO:0003677">
    <property type="term" value="F:DNA binding"/>
    <property type="evidence" value="ECO:0007669"/>
    <property type="project" value="UniProtKB-UniRule"/>
</dbReference>
<dbReference type="EMBL" id="JBHTAX010000004">
    <property type="protein sequence ID" value="MFC7192413.1"/>
    <property type="molecule type" value="Genomic_DNA"/>
</dbReference>
<keyword evidence="4" id="KW-0804">Transcription</keyword>
<keyword evidence="2" id="KW-0805">Transcription regulation</keyword>
<dbReference type="PANTHER" id="PTHR30055">
    <property type="entry name" value="HTH-TYPE TRANSCRIPTIONAL REGULATOR RUTR"/>
    <property type="match status" value="1"/>
</dbReference>
<reference evidence="7 8" key="1">
    <citation type="journal article" date="2019" name="Int. J. Syst. Evol. Microbiol.">
        <title>The Global Catalogue of Microorganisms (GCM) 10K type strain sequencing project: providing services to taxonomists for standard genome sequencing and annotation.</title>
        <authorList>
            <consortium name="The Broad Institute Genomics Platform"/>
            <consortium name="The Broad Institute Genome Sequencing Center for Infectious Disease"/>
            <person name="Wu L."/>
            <person name="Ma J."/>
        </authorList>
    </citation>
    <scope>NUCLEOTIDE SEQUENCE [LARGE SCALE GENOMIC DNA]</scope>
    <source>
        <strain evidence="7 8">RDMS1</strain>
    </source>
</reference>
<dbReference type="InterPro" id="IPR001647">
    <property type="entry name" value="HTH_TetR"/>
</dbReference>
<keyword evidence="1" id="KW-0678">Repressor</keyword>
<evidence type="ECO:0000256" key="4">
    <source>
        <dbReference type="ARBA" id="ARBA00023163"/>
    </source>
</evidence>
<feature type="domain" description="HTH tetR-type" evidence="6">
    <location>
        <begin position="5"/>
        <end position="65"/>
    </location>
</feature>
<feature type="DNA-binding region" description="H-T-H motif" evidence="5">
    <location>
        <begin position="28"/>
        <end position="47"/>
    </location>
</feature>
<evidence type="ECO:0000259" key="6">
    <source>
        <dbReference type="PROSITE" id="PS50977"/>
    </source>
</evidence>
<dbReference type="Pfam" id="PF13977">
    <property type="entry name" value="TetR_C_6"/>
    <property type="match status" value="1"/>
</dbReference>
<keyword evidence="8" id="KW-1185">Reference proteome</keyword>
<accession>A0ABD5YXC6</accession>
<protein>
    <submittedName>
        <fullName evidence="7">TetR/AcrR family transcriptional regulator</fullName>
    </submittedName>
</protein>
<dbReference type="Gene3D" id="1.10.357.10">
    <property type="entry name" value="Tetracycline Repressor, domain 2"/>
    <property type="match status" value="1"/>
</dbReference>
<proteinExistence type="predicted"/>
<dbReference type="SUPFAM" id="SSF46689">
    <property type="entry name" value="Homeodomain-like"/>
    <property type="match status" value="1"/>
</dbReference>
<evidence type="ECO:0000256" key="3">
    <source>
        <dbReference type="ARBA" id="ARBA00023125"/>
    </source>
</evidence>
<dbReference type="RefSeq" id="WP_264556395.1">
    <property type="nucleotide sequence ID" value="NZ_CP109980.1"/>
</dbReference>
<dbReference type="InterPro" id="IPR039538">
    <property type="entry name" value="BetI_C"/>
</dbReference>
<evidence type="ECO:0000256" key="5">
    <source>
        <dbReference type="PROSITE-ProRule" id="PRU00335"/>
    </source>
</evidence>
<gene>
    <name evidence="7" type="ORF">ACFQL7_23080</name>
</gene>